<reference evidence="1" key="1">
    <citation type="journal article" date="2006" name="Nature">
        <title>Deciphering the evolution and metabolism of an anammox bacterium from a community genome.</title>
        <authorList>
            <person name="Strous M."/>
            <person name="Pelletier E."/>
            <person name="Mangenot S."/>
            <person name="Rattei T."/>
            <person name="Lehner A."/>
            <person name="Taylor M.W."/>
            <person name="Horn M."/>
            <person name="Daims H."/>
            <person name="Bartol-Mavel D."/>
            <person name="Wincker P."/>
            <person name="Barbe V."/>
            <person name="Fonknechten N."/>
            <person name="Vallenet D."/>
            <person name="Segurens B."/>
            <person name="Schenowitz-Truong C."/>
            <person name="Medigue C."/>
            <person name="Collingro A."/>
            <person name="Snel B."/>
            <person name="Dutilh B.E."/>
            <person name="OpDenCamp H.J.M."/>
            <person name="vanDerDrift C."/>
            <person name="Cirpus I."/>
            <person name="vanDePas-Schoonen K.T."/>
            <person name="Harhangi H.R."/>
            <person name="vanNiftrik L."/>
            <person name="Schmid M."/>
            <person name="Keltjens J."/>
            <person name="vanDeVossenberg J."/>
            <person name="Kartal B."/>
            <person name="Meier H."/>
            <person name="Frishman D."/>
            <person name="Huynen M.A."/>
            <person name="Mewes H."/>
            <person name="Weissenbach J."/>
            <person name="Jetten M.S.M."/>
            <person name="Wagner M."/>
            <person name="LePaslier D."/>
        </authorList>
    </citation>
    <scope>NUCLEOTIDE SEQUENCE</scope>
</reference>
<accession>Q1Q7Q5</accession>
<evidence type="ECO:0000313" key="1">
    <source>
        <dbReference type="EMBL" id="CAJ70853.1"/>
    </source>
</evidence>
<organism evidence="1">
    <name type="scientific">Kuenenia stuttgartiensis</name>
    <dbReference type="NCBI Taxonomy" id="174633"/>
    <lineage>
        <taxon>Bacteria</taxon>
        <taxon>Pseudomonadati</taxon>
        <taxon>Planctomycetota</taxon>
        <taxon>Candidatus Brocadiia</taxon>
        <taxon>Candidatus Brocadiales</taxon>
        <taxon>Candidatus Brocadiaceae</taxon>
        <taxon>Candidatus Kuenenia</taxon>
    </lineage>
</organism>
<reference evidence="3" key="4">
    <citation type="submission" date="2017-10" db="EMBL/GenBank/DDBJ databases">
        <authorList>
            <person name="Frank J."/>
        </authorList>
    </citation>
    <scope>NUCLEOTIDE SEQUENCE [LARGE SCALE GENOMIC DNA]</scope>
</reference>
<dbReference type="KEGG" id="kst:KSMBR1_3107"/>
<reference evidence="1" key="2">
    <citation type="submission" date="2006-01" db="EMBL/GenBank/DDBJ databases">
        <authorList>
            <person name="Genoscope"/>
        </authorList>
    </citation>
    <scope>NUCLEOTIDE SEQUENCE</scope>
</reference>
<protein>
    <submittedName>
        <fullName evidence="1">Predicted orf</fullName>
    </submittedName>
    <submittedName>
        <fullName evidence="2">Putative orf</fullName>
    </submittedName>
</protein>
<gene>
    <name evidence="2" type="ORF">KSMBR1_3107</name>
    <name evidence="1" type="ORF">kusta0108</name>
</gene>
<dbReference type="RefSeq" id="WP_099326141.1">
    <property type="nucleotide sequence ID" value="NZ_CP049055.1"/>
</dbReference>
<evidence type="ECO:0000313" key="3">
    <source>
        <dbReference type="Proteomes" id="UP000221734"/>
    </source>
</evidence>
<keyword evidence="3" id="KW-1185">Reference proteome</keyword>
<evidence type="ECO:0000313" key="2">
    <source>
        <dbReference type="EMBL" id="SOH05585.1"/>
    </source>
</evidence>
<sequence>MANIKNTQHWEYLFHHYHYLGNPRLVGEHLRHIVRIGNQVVACLGWASAVWKVKDRDRLIEWDETTKPYALRHCPKIIWYFY</sequence>
<dbReference type="AlphaFoldDB" id="Q1Q7Q5"/>
<reference evidence="2" key="3">
    <citation type="submission" date="2017-10" db="EMBL/GenBank/DDBJ databases">
        <authorList>
            <person name="Banno H."/>
            <person name="Chua N.-H."/>
        </authorList>
    </citation>
    <scope>NUCLEOTIDE SEQUENCE [LARGE SCALE GENOMIC DNA]</scope>
    <source>
        <strain evidence="2">Kuenenia_mbr1_ru-nijmegen</strain>
    </source>
</reference>
<proteinExistence type="predicted"/>
<dbReference type="InterPro" id="IPR025639">
    <property type="entry name" value="DruA"/>
</dbReference>
<dbReference type="Pfam" id="PF14236">
    <property type="entry name" value="DruA"/>
    <property type="match status" value="1"/>
</dbReference>
<dbReference type="OrthoDB" id="257964at2"/>
<dbReference type="Proteomes" id="UP000221734">
    <property type="component" value="Chromosome Kuenenia_stuttgartiensis_MBR1"/>
</dbReference>
<dbReference type="EMBL" id="LT934425">
    <property type="protein sequence ID" value="SOH05585.1"/>
    <property type="molecule type" value="Genomic_DNA"/>
</dbReference>
<name>Q1Q7Q5_KUEST</name>
<dbReference type="EMBL" id="CT030148">
    <property type="protein sequence ID" value="CAJ70853.1"/>
    <property type="molecule type" value="Genomic_DNA"/>
</dbReference>